<comment type="subcellular location">
    <subcellularLocation>
        <location evidence="1">Cell envelope</location>
    </subcellularLocation>
</comment>
<dbReference type="InterPro" id="IPR038404">
    <property type="entry name" value="TRAP_DctP_sf"/>
</dbReference>
<accession>A0A1V9ADB3</accession>
<comment type="similarity">
    <text evidence="2">Belongs to the bacterial solute-binding protein 7 family.</text>
</comment>
<evidence type="ECO:0000313" key="7">
    <source>
        <dbReference type="Proteomes" id="UP000192591"/>
    </source>
</evidence>
<sequence>MPPSKTVPRTPARRALRCLALAPAAVLAATGCTAIGDDPDGGGGGGDGAVTLSFANSYTDQHPHTRCGIQSVADTMAEADNGVTVETFPNSQLGGDTARFNSVMAGDVDMDVQGSSALAATYAPIGVLDMAYAFEGPDQLFEFFDSSAADELKNGFAEETGTRILDVWFFGMRHFSANEPIREPGDLAGLRMRYPDSPIYLENAKAVGAEATAVAFEEVYLALQQGIIDGQENPVPTIAEQSFDEVQSHVSLSGHQTGSQLIVINEDKWQALSGEQQESLRQAVRDTRAENRSCLEDEERQILDEWRDSGEVTVVEDVDREAFAQRAESHFRDTLSGEQLDLYERVRESAE</sequence>
<gene>
    <name evidence="6" type="ORF">B1813_03130</name>
</gene>
<evidence type="ECO:0000313" key="6">
    <source>
        <dbReference type="EMBL" id="OQO95063.1"/>
    </source>
</evidence>
<dbReference type="PANTHER" id="PTHR33376:SF4">
    <property type="entry name" value="SIALIC ACID-BINDING PERIPLASMIC PROTEIN SIAP"/>
    <property type="match status" value="1"/>
</dbReference>
<protein>
    <submittedName>
        <fullName evidence="6">tRNA modification GTPase</fullName>
    </submittedName>
</protein>
<dbReference type="RefSeq" id="WP_081190455.1">
    <property type="nucleotide sequence ID" value="NZ_MWIH01000002.1"/>
</dbReference>
<dbReference type="EMBL" id="MWIH01000002">
    <property type="protein sequence ID" value="OQO95063.1"/>
    <property type="molecule type" value="Genomic_DNA"/>
</dbReference>
<dbReference type="NCBIfam" id="TIGR00787">
    <property type="entry name" value="dctP"/>
    <property type="match status" value="1"/>
</dbReference>
<comment type="caution">
    <text evidence="6">The sequence shown here is derived from an EMBL/GenBank/DDBJ whole genome shotgun (WGS) entry which is preliminary data.</text>
</comment>
<dbReference type="AlphaFoldDB" id="A0A1V9ADB3"/>
<proteinExistence type="inferred from homology"/>
<keyword evidence="4 5" id="KW-0732">Signal</keyword>
<dbReference type="Pfam" id="PF03480">
    <property type="entry name" value="DctP"/>
    <property type="match status" value="1"/>
</dbReference>
<dbReference type="PANTHER" id="PTHR33376">
    <property type="match status" value="1"/>
</dbReference>
<name>A0A1V9ADB3_SACPI</name>
<evidence type="ECO:0000256" key="4">
    <source>
        <dbReference type="ARBA" id="ARBA00022729"/>
    </source>
</evidence>
<dbReference type="Gene3D" id="3.40.190.170">
    <property type="entry name" value="Bacterial extracellular solute-binding protein, family 7"/>
    <property type="match status" value="1"/>
</dbReference>
<dbReference type="PROSITE" id="PS51257">
    <property type="entry name" value="PROKAR_LIPOPROTEIN"/>
    <property type="match status" value="1"/>
</dbReference>
<dbReference type="InterPro" id="IPR004682">
    <property type="entry name" value="TRAP_DctP"/>
</dbReference>
<evidence type="ECO:0000256" key="3">
    <source>
        <dbReference type="ARBA" id="ARBA00022448"/>
    </source>
</evidence>
<dbReference type="Proteomes" id="UP000192591">
    <property type="component" value="Unassembled WGS sequence"/>
</dbReference>
<evidence type="ECO:0000256" key="1">
    <source>
        <dbReference type="ARBA" id="ARBA00004196"/>
    </source>
</evidence>
<dbReference type="NCBIfam" id="NF037995">
    <property type="entry name" value="TRAP_S1"/>
    <property type="match status" value="1"/>
</dbReference>
<dbReference type="GO" id="GO:0030288">
    <property type="term" value="C:outer membrane-bounded periplasmic space"/>
    <property type="evidence" value="ECO:0007669"/>
    <property type="project" value="InterPro"/>
</dbReference>
<keyword evidence="7" id="KW-1185">Reference proteome</keyword>
<feature type="chain" id="PRO_5039317407" evidence="5">
    <location>
        <begin position="29"/>
        <end position="351"/>
    </location>
</feature>
<dbReference type="PIRSF" id="PIRSF006470">
    <property type="entry name" value="DctB"/>
    <property type="match status" value="1"/>
</dbReference>
<evidence type="ECO:0000256" key="2">
    <source>
        <dbReference type="ARBA" id="ARBA00009023"/>
    </source>
</evidence>
<reference evidence="6 7" key="1">
    <citation type="submission" date="2017-02" db="EMBL/GenBank/DDBJ databases">
        <title>Draft genome of Saccharomonospora sp. 154.</title>
        <authorList>
            <person name="Alonso-Carmona G.S."/>
            <person name="De La Haba R."/>
            <person name="Vera-Gargallo B."/>
            <person name="Sandoval-Trujillo A.H."/>
            <person name="Ramirez-Duran N."/>
            <person name="Ventosa A."/>
        </authorList>
    </citation>
    <scope>NUCLEOTIDE SEQUENCE [LARGE SCALE GENOMIC DNA]</scope>
    <source>
        <strain evidence="6 7">LRS4.154</strain>
    </source>
</reference>
<keyword evidence="3" id="KW-0813">Transport</keyword>
<dbReference type="GO" id="GO:0055085">
    <property type="term" value="P:transmembrane transport"/>
    <property type="evidence" value="ECO:0007669"/>
    <property type="project" value="InterPro"/>
</dbReference>
<dbReference type="STRING" id="1962155.B1813_03130"/>
<organism evidence="6 7">
    <name type="scientific">Saccharomonospora piscinae</name>
    <dbReference type="NCBI Taxonomy" id="687388"/>
    <lineage>
        <taxon>Bacteria</taxon>
        <taxon>Bacillati</taxon>
        <taxon>Actinomycetota</taxon>
        <taxon>Actinomycetes</taxon>
        <taxon>Pseudonocardiales</taxon>
        <taxon>Pseudonocardiaceae</taxon>
        <taxon>Saccharomonospora</taxon>
    </lineage>
</organism>
<dbReference type="InterPro" id="IPR018389">
    <property type="entry name" value="DctP_fam"/>
</dbReference>
<feature type="signal peptide" evidence="5">
    <location>
        <begin position="1"/>
        <end position="28"/>
    </location>
</feature>
<evidence type="ECO:0000256" key="5">
    <source>
        <dbReference type="SAM" id="SignalP"/>
    </source>
</evidence>